<comment type="caution">
    <text evidence="2">The sequence shown here is derived from an EMBL/GenBank/DDBJ whole genome shotgun (WGS) entry which is preliminary data.</text>
</comment>
<reference evidence="2" key="2">
    <citation type="submission" date="2020-09" db="EMBL/GenBank/DDBJ databases">
        <authorList>
            <person name="Sun Q."/>
            <person name="Ohkuma M."/>
        </authorList>
    </citation>
    <scope>NUCLEOTIDE SEQUENCE</scope>
    <source>
        <strain evidence="2">JCM 4369</strain>
    </source>
</reference>
<dbReference type="Gene3D" id="3.40.50.300">
    <property type="entry name" value="P-loop containing nucleotide triphosphate hydrolases"/>
    <property type="match status" value="1"/>
</dbReference>
<dbReference type="EMBL" id="BMTD01000035">
    <property type="protein sequence ID" value="GGV28993.1"/>
    <property type="molecule type" value="Genomic_DNA"/>
</dbReference>
<proteinExistence type="predicted"/>
<reference evidence="2" key="1">
    <citation type="journal article" date="2014" name="Int. J. Syst. Evol. Microbiol.">
        <title>Complete genome sequence of Corynebacterium casei LMG S-19264T (=DSM 44701T), isolated from a smear-ripened cheese.</title>
        <authorList>
            <consortium name="US DOE Joint Genome Institute (JGI-PGF)"/>
            <person name="Walter F."/>
            <person name="Albersmeier A."/>
            <person name="Kalinowski J."/>
            <person name="Ruckert C."/>
        </authorList>
    </citation>
    <scope>NUCLEOTIDE SEQUENCE</scope>
    <source>
        <strain evidence="2">JCM 4369</strain>
    </source>
</reference>
<organism evidence="2 3">
    <name type="scientific">Streptomyces filipinensis</name>
    <dbReference type="NCBI Taxonomy" id="66887"/>
    <lineage>
        <taxon>Bacteria</taxon>
        <taxon>Bacillati</taxon>
        <taxon>Actinomycetota</taxon>
        <taxon>Actinomycetes</taxon>
        <taxon>Kitasatosporales</taxon>
        <taxon>Streptomycetaceae</taxon>
        <taxon>Streptomyces</taxon>
    </lineage>
</organism>
<accession>A0A918MFG8</accession>
<dbReference type="Proteomes" id="UP000618795">
    <property type="component" value="Unassembled WGS sequence"/>
</dbReference>
<dbReference type="RefSeq" id="WP_191878514.1">
    <property type="nucleotide sequence ID" value="NZ_BMTD01000035.1"/>
</dbReference>
<gene>
    <name evidence="2" type="ORF">GCM10010260_81830</name>
</gene>
<dbReference type="AlphaFoldDB" id="A0A918MFG8"/>
<evidence type="ECO:0000313" key="2">
    <source>
        <dbReference type="EMBL" id="GGV28993.1"/>
    </source>
</evidence>
<keyword evidence="3" id="KW-1185">Reference proteome</keyword>
<protein>
    <submittedName>
        <fullName evidence="2">Uncharacterized protein</fullName>
    </submittedName>
</protein>
<evidence type="ECO:0000313" key="3">
    <source>
        <dbReference type="Proteomes" id="UP000618795"/>
    </source>
</evidence>
<dbReference type="SUPFAM" id="SSF52540">
    <property type="entry name" value="P-loop containing nucleoside triphosphate hydrolases"/>
    <property type="match status" value="1"/>
</dbReference>
<feature type="region of interest" description="Disordered" evidence="1">
    <location>
        <begin position="136"/>
        <end position="159"/>
    </location>
</feature>
<sequence>MPKIALYGLPGAGKSTAAQVLTQELASERVEVVRLRLAEPLYEAQRTIYALAGRPLTNDTQQDGHLLNLLGTQMRRINPDALTGPFTFRVRRAEAESPKALLLCDDLRAPDADTVTRLGFRLVEIYAPAALRQSRRQARGDLSAGDENHPTEVPPNVEPWRRIDNAGDLAEYRERLAALARELIA</sequence>
<evidence type="ECO:0000256" key="1">
    <source>
        <dbReference type="SAM" id="MobiDB-lite"/>
    </source>
</evidence>
<name>A0A918MFG8_9ACTN</name>
<dbReference type="InterPro" id="IPR027417">
    <property type="entry name" value="P-loop_NTPase"/>
</dbReference>